<feature type="signal peptide" evidence="4">
    <location>
        <begin position="1"/>
        <end position="15"/>
    </location>
</feature>
<dbReference type="PROSITE" id="PS51155">
    <property type="entry name" value="CHIT_BIND_RR_2"/>
    <property type="match status" value="2"/>
</dbReference>
<proteinExistence type="predicted"/>
<dbReference type="Proteomes" id="UP001162162">
    <property type="component" value="Unassembled WGS sequence"/>
</dbReference>
<comment type="caution">
    <text evidence="5">The sequence shown here is derived from an EMBL/GenBank/DDBJ whole genome shotgun (WGS) entry which is preliminary data.</text>
</comment>
<evidence type="ECO:0000313" key="6">
    <source>
        <dbReference type="Proteomes" id="UP001162162"/>
    </source>
</evidence>
<dbReference type="InterPro" id="IPR031311">
    <property type="entry name" value="CHIT_BIND_RR_consensus"/>
</dbReference>
<evidence type="ECO:0000256" key="1">
    <source>
        <dbReference type="ARBA" id="ARBA00022460"/>
    </source>
</evidence>
<dbReference type="PRINTS" id="PR00947">
    <property type="entry name" value="CUTICLE"/>
</dbReference>
<keyword evidence="4" id="KW-0732">Signal</keyword>
<dbReference type="PANTHER" id="PTHR10380">
    <property type="entry name" value="CUTICLE PROTEIN"/>
    <property type="match status" value="1"/>
</dbReference>
<name>A0AAV8YVR1_9CUCU</name>
<reference evidence="5" key="1">
    <citation type="journal article" date="2023" name="Insect Mol. Biol.">
        <title>Genome sequencing provides insights into the evolution of gene families encoding plant cell wall-degrading enzymes in longhorned beetles.</title>
        <authorList>
            <person name="Shin N.R."/>
            <person name="Okamura Y."/>
            <person name="Kirsch R."/>
            <person name="Pauchet Y."/>
        </authorList>
    </citation>
    <scope>NUCLEOTIDE SEQUENCE</scope>
    <source>
        <strain evidence="5">AMC_N1</strain>
    </source>
</reference>
<feature type="compositionally biased region" description="Polar residues" evidence="3">
    <location>
        <begin position="34"/>
        <end position="43"/>
    </location>
</feature>
<feature type="region of interest" description="Disordered" evidence="3">
    <location>
        <begin position="197"/>
        <end position="224"/>
    </location>
</feature>
<feature type="compositionally biased region" description="Low complexity" evidence="3">
    <location>
        <begin position="44"/>
        <end position="66"/>
    </location>
</feature>
<dbReference type="EMBL" id="JAPWTK010000041">
    <property type="protein sequence ID" value="KAJ8955038.1"/>
    <property type="molecule type" value="Genomic_DNA"/>
</dbReference>
<dbReference type="Pfam" id="PF00379">
    <property type="entry name" value="Chitin_bind_4"/>
    <property type="match status" value="2"/>
</dbReference>
<dbReference type="AlphaFoldDB" id="A0AAV8YVR1"/>
<evidence type="ECO:0000256" key="2">
    <source>
        <dbReference type="PROSITE-ProRule" id="PRU00497"/>
    </source>
</evidence>
<dbReference type="InterPro" id="IPR000618">
    <property type="entry name" value="Insect_cuticle"/>
</dbReference>
<feature type="chain" id="PRO_5043317095" evidence="4">
    <location>
        <begin position="16"/>
        <end position="403"/>
    </location>
</feature>
<dbReference type="PANTHER" id="PTHR10380:SF173">
    <property type="entry name" value="CUTICULAR PROTEIN 47EF, ISOFORM C-RELATED"/>
    <property type="match status" value="1"/>
</dbReference>
<dbReference type="PROSITE" id="PS00233">
    <property type="entry name" value="CHIT_BIND_RR_1"/>
    <property type="match status" value="2"/>
</dbReference>
<protein>
    <submittedName>
        <fullName evidence="5">Uncharacterized protein</fullName>
    </submittedName>
</protein>
<dbReference type="GO" id="GO:0062129">
    <property type="term" value="C:chitin-based extracellular matrix"/>
    <property type="evidence" value="ECO:0007669"/>
    <property type="project" value="TreeGrafter"/>
</dbReference>
<evidence type="ECO:0000256" key="3">
    <source>
        <dbReference type="SAM" id="MobiDB-lite"/>
    </source>
</evidence>
<dbReference type="InterPro" id="IPR050468">
    <property type="entry name" value="Cuticle_Struct_Prot"/>
</dbReference>
<dbReference type="GO" id="GO:0008010">
    <property type="term" value="F:structural constituent of chitin-based larval cuticle"/>
    <property type="evidence" value="ECO:0007669"/>
    <property type="project" value="TreeGrafter"/>
</dbReference>
<keyword evidence="1 2" id="KW-0193">Cuticle</keyword>
<organism evidence="5 6">
    <name type="scientific">Aromia moschata</name>
    <dbReference type="NCBI Taxonomy" id="1265417"/>
    <lineage>
        <taxon>Eukaryota</taxon>
        <taxon>Metazoa</taxon>
        <taxon>Ecdysozoa</taxon>
        <taxon>Arthropoda</taxon>
        <taxon>Hexapoda</taxon>
        <taxon>Insecta</taxon>
        <taxon>Pterygota</taxon>
        <taxon>Neoptera</taxon>
        <taxon>Endopterygota</taxon>
        <taxon>Coleoptera</taxon>
        <taxon>Polyphaga</taxon>
        <taxon>Cucujiformia</taxon>
        <taxon>Chrysomeloidea</taxon>
        <taxon>Cerambycidae</taxon>
        <taxon>Cerambycinae</taxon>
        <taxon>Callichromatini</taxon>
        <taxon>Aromia</taxon>
    </lineage>
</organism>
<feature type="region of interest" description="Disordered" evidence="3">
    <location>
        <begin position="34"/>
        <end position="73"/>
    </location>
</feature>
<evidence type="ECO:0000313" key="5">
    <source>
        <dbReference type="EMBL" id="KAJ8955038.1"/>
    </source>
</evidence>
<sequence>MKLLISLFIIASASAGQLSSLYLPVPATPSSSSGNTIANSNIIPQPSLASTPATPSATASPPASASDSNRVTSTLPAASTPTLLYGVPVVKTYSVPIAPVVPILRFGLDNNGQGSYSFEYETANHIWAQESGKPKAPDSSEVQGAYSYLAPNGEVISLSYVADENGFRATGDHLPTPPPIPEAILKSLELNAAEEARGYCPSTPDSSATSVSTPSNSKTATSGITTVSSPTLLYGVPVVKTYTVPAAPVIPILRFGLDNNGQGSYSFEYETANHIWAQESGKPKAPDSSEVQGAYSYLAPNGEVISLSYVADENGFRATGNHLPTPPPIPEAIQKSLELNAAEEARNVAYDGYQREIPVQVVVPQSIITPTLATRYLPAQTIVRKVAAPLITTAYLPASPSQK</sequence>
<feature type="compositionally biased region" description="Low complexity" evidence="3">
    <location>
        <begin position="201"/>
        <end position="217"/>
    </location>
</feature>
<evidence type="ECO:0000256" key="4">
    <source>
        <dbReference type="SAM" id="SignalP"/>
    </source>
</evidence>
<keyword evidence="6" id="KW-1185">Reference proteome</keyword>
<gene>
    <name evidence="5" type="ORF">NQ318_000470</name>
</gene>
<accession>A0AAV8YVR1</accession>